<evidence type="ECO:0008006" key="3">
    <source>
        <dbReference type="Google" id="ProtNLM"/>
    </source>
</evidence>
<gene>
    <name evidence="1" type="ORF">GMES_0502</name>
</gene>
<sequence>MSEFQVKQKQLTSHRLVQTPVIETIEKGQILLKVESFSFTANNITYGMMGERLGYWQFFPPADNNDKQWGIIPVWGFALVTQSKAEGIEEGERLFGYFPPAQQVVMTPVNVSQQRLVDGSGHRAMLPPGYNSYKRLSGEKGYNPDLDNERMLLFPLHITSFCLWDRLQDNSWFEAQQVVVISASSKTSLGLGYALNDDANAPHSVGLTSSGNMAFVQKVGVYDQVVSYNQTSDIDPNKPTVIVDMSGSADILAKLGAHFGNNLTYCINVGLTHWDEFSAESAAESDRSEFFFAPGHIQKRIADWGPQGFEQRTIGFMAETAMKCRSWLEVKELNGLEDFAQAYSQVCEGKIPPEQGLIIKLYLESSDNTYK</sequence>
<reference evidence="1 2" key="1">
    <citation type="journal article" date="2017" name="Antonie Van Leeuwenhoek">
        <title>Rhizobium rhizosphaerae sp. nov., a novel species isolated from rice rhizosphere.</title>
        <authorList>
            <person name="Zhao J.J."/>
            <person name="Zhang J."/>
            <person name="Zhang R.J."/>
            <person name="Zhang C.W."/>
            <person name="Yin H.Q."/>
            <person name="Zhang X.X."/>
        </authorList>
    </citation>
    <scope>NUCLEOTIDE SEQUENCE [LARGE SCALE GENOMIC DNA]</scope>
    <source>
        <strain evidence="1 2">KMM 241</strain>
    </source>
</reference>
<dbReference type="InterPro" id="IPR021276">
    <property type="entry name" value="DUF2855"/>
</dbReference>
<accession>K6Z1G7</accession>
<evidence type="ECO:0000313" key="2">
    <source>
        <dbReference type="Proteomes" id="UP000006263"/>
    </source>
</evidence>
<evidence type="ECO:0000313" key="1">
    <source>
        <dbReference type="EMBL" id="GAC22808.1"/>
    </source>
</evidence>
<dbReference type="OrthoDB" id="8953110at2"/>
<comment type="caution">
    <text evidence="1">The sequence shown here is derived from an EMBL/GenBank/DDBJ whole genome shotgun (WGS) entry which is preliminary data.</text>
</comment>
<proteinExistence type="predicted"/>
<name>K6Z1G7_9ALTE</name>
<dbReference type="AlphaFoldDB" id="K6Z1G7"/>
<organism evidence="1 2">
    <name type="scientific">Paraglaciecola mesophila KMM 241</name>
    <dbReference type="NCBI Taxonomy" id="1128912"/>
    <lineage>
        <taxon>Bacteria</taxon>
        <taxon>Pseudomonadati</taxon>
        <taxon>Pseudomonadota</taxon>
        <taxon>Gammaproteobacteria</taxon>
        <taxon>Alteromonadales</taxon>
        <taxon>Alteromonadaceae</taxon>
        <taxon>Paraglaciecola</taxon>
    </lineage>
</organism>
<dbReference type="Proteomes" id="UP000006263">
    <property type="component" value="Unassembled WGS sequence"/>
</dbReference>
<dbReference type="EMBL" id="BAEP01000006">
    <property type="protein sequence ID" value="GAC22808.1"/>
    <property type="molecule type" value="Genomic_DNA"/>
</dbReference>
<dbReference type="RefSeq" id="WP_006990959.1">
    <property type="nucleotide sequence ID" value="NZ_BAEP01000006.1"/>
</dbReference>
<dbReference type="Pfam" id="PF11017">
    <property type="entry name" value="DUF2855"/>
    <property type="match status" value="1"/>
</dbReference>
<protein>
    <recommendedName>
        <fullName evidence="3">DUF2855 domain-containing protein</fullName>
    </recommendedName>
</protein>
<dbReference type="eggNOG" id="COG2130">
    <property type="taxonomic scope" value="Bacteria"/>
</dbReference>